<name>A0A9D2N696_9FIRM</name>
<comment type="caution">
    <text evidence="5">The sequence shown here is derived from an EMBL/GenBank/DDBJ whole genome shotgun (WGS) entry which is preliminary data.</text>
</comment>
<dbReference type="PROSITE" id="PS00041">
    <property type="entry name" value="HTH_ARAC_FAMILY_1"/>
    <property type="match status" value="1"/>
</dbReference>
<dbReference type="Proteomes" id="UP000823893">
    <property type="component" value="Unassembled WGS sequence"/>
</dbReference>
<feature type="non-terminal residue" evidence="5">
    <location>
        <position position="1"/>
    </location>
</feature>
<dbReference type="SMART" id="SM00342">
    <property type="entry name" value="HTH_ARAC"/>
    <property type="match status" value="1"/>
</dbReference>
<gene>
    <name evidence="5" type="ORF">H9935_06640</name>
</gene>
<dbReference type="Pfam" id="PF12833">
    <property type="entry name" value="HTH_18"/>
    <property type="match status" value="1"/>
</dbReference>
<evidence type="ECO:0000256" key="3">
    <source>
        <dbReference type="ARBA" id="ARBA00023163"/>
    </source>
</evidence>
<evidence type="ECO:0000259" key="4">
    <source>
        <dbReference type="PROSITE" id="PS01124"/>
    </source>
</evidence>
<keyword evidence="1" id="KW-0805">Transcription regulation</keyword>
<dbReference type="AlphaFoldDB" id="A0A9D2N696"/>
<dbReference type="PANTHER" id="PTHR43280">
    <property type="entry name" value="ARAC-FAMILY TRANSCRIPTIONAL REGULATOR"/>
    <property type="match status" value="1"/>
</dbReference>
<dbReference type="GO" id="GO:0043565">
    <property type="term" value="F:sequence-specific DNA binding"/>
    <property type="evidence" value="ECO:0007669"/>
    <property type="project" value="InterPro"/>
</dbReference>
<dbReference type="InterPro" id="IPR018062">
    <property type="entry name" value="HTH_AraC-typ_CS"/>
</dbReference>
<evidence type="ECO:0000313" key="6">
    <source>
        <dbReference type="Proteomes" id="UP000823893"/>
    </source>
</evidence>
<feature type="domain" description="HTH araC/xylS-type" evidence="4">
    <location>
        <begin position="69"/>
        <end position="167"/>
    </location>
</feature>
<dbReference type="PRINTS" id="PR00032">
    <property type="entry name" value="HTHARAC"/>
</dbReference>
<keyword evidence="2" id="KW-0238">DNA-binding</keyword>
<accession>A0A9D2N696</accession>
<dbReference type="InterPro" id="IPR020449">
    <property type="entry name" value="Tscrpt_reg_AraC-type_HTH"/>
</dbReference>
<protein>
    <submittedName>
        <fullName evidence="5">AraC family transcriptional regulator</fullName>
    </submittedName>
</protein>
<dbReference type="InterPro" id="IPR009057">
    <property type="entry name" value="Homeodomain-like_sf"/>
</dbReference>
<reference evidence="5" key="1">
    <citation type="journal article" date="2021" name="PeerJ">
        <title>Extensive microbial diversity within the chicken gut microbiome revealed by metagenomics and culture.</title>
        <authorList>
            <person name="Gilroy R."/>
            <person name="Ravi A."/>
            <person name="Getino M."/>
            <person name="Pursley I."/>
            <person name="Horton D.L."/>
            <person name="Alikhan N.F."/>
            <person name="Baker D."/>
            <person name="Gharbi K."/>
            <person name="Hall N."/>
            <person name="Watson M."/>
            <person name="Adriaenssens E.M."/>
            <person name="Foster-Nyarko E."/>
            <person name="Jarju S."/>
            <person name="Secka A."/>
            <person name="Antonio M."/>
            <person name="Oren A."/>
            <person name="Chaudhuri R.R."/>
            <person name="La Ragione R."/>
            <person name="Hildebrand F."/>
            <person name="Pallen M.J."/>
        </authorList>
    </citation>
    <scope>NUCLEOTIDE SEQUENCE</scope>
    <source>
        <strain evidence="5">ChiSxjej6B18-287</strain>
    </source>
</reference>
<dbReference type="PANTHER" id="PTHR43280:SF2">
    <property type="entry name" value="HTH-TYPE TRANSCRIPTIONAL REGULATOR EXSA"/>
    <property type="match status" value="1"/>
</dbReference>
<evidence type="ECO:0000313" key="5">
    <source>
        <dbReference type="EMBL" id="HJC10479.1"/>
    </source>
</evidence>
<evidence type="ECO:0000256" key="1">
    <source>
        <dbReference type="ARBA" id="ARBA00023015"/>
    </source>
</evidence>
<proteinExistence type="predicted"/>
<sequence>FNIYAIFASGEKTGDKIYHPAIVPIKTDCPEIEIHQNLLQIFKTLYCHREEVEHKKEGVTDQQTLIRLQKMLRYIQEHFSEDITLKQLSASAGISRSEAGRCFKKYYAQSPMAYVTLYRLKYAQELLWKSSLSVNEVAYQCGFKDSSYFVKVFRKHLNQTPSEYRSRAL</sequence>
<dbReference type="Gene3D" id="1.10.10.60">
    <property type="entry name" value="Homeodomain-like"/>
    <property type="match status" value="2"/>
</dbReference>
<keyword evidence="3" id="KW-0804">Transcription</keyword>
<dbReference type="GO" id="GO:0003700">
    <property type="term" value="F:DNA-binding transcription factor activity"/>
    <property type="evidence" value="ECO:0007669"/>
    <property type="project" value="InterPro"/>
</dbReference>
<dbReference type="SUPFAM" id="SSF46689">
    <property type="entry name" value="Homeodomain-like"/>
    <property type="match status" value="2"/>
</dbReference>
<dbReference type="InterPro" id="IPR018060">
    <property type="entry name" value="HTH_AraC"/>
</dbReference>
<organism evidence="5 6">
    <name type="scientific">Candidatus Blautia merdigallinarum</name>
    <dbReference type="NCBI Taxonomy" id="2838495"/>
    <lineage>
        <taxon>Bacteria</taxon>
        <taxon>Bacillati</taxon>
        <taxon>Bacillota</taxon>
        <taxon>Clostridia</taxon>
        <taxon>Lachnospirales</taxon>
        <taxon>Lachnospiraceae</taxon>
        <taxon>Blautia</taxon>
    </lineage>
</organism>
<dbReference type="PROSITE" id="PS01124">
    <property type="entry name" value="HTH_ARAC_FAMILY_2"/>
    <property type="match status" value="1"/>
</dbReference>
<evidence type="ECO:0000256" key="2">
    <source>
        <dbReference type="ARBA" id="ARBA00023125"/>
    </source>
</evidence>
<reference evidence="5" key="2">
    <citation type="submission" date="2021-04" db="EMBL/GenBank/DDBJ databases">
        <authorList>
            <person name="Gilroy R."/>
        </authorList>
    </citation>
    <scope>NUCLEOTIDE SEQUENCE</scope>
    <source>
        <strain evidence="5">ChiSxjej6B18-287</strain>
    </source>
</reference>
<dbReference type="EMBL" id="DWWV01000084">
    <property type="protein sequence ID" value="HJC10479.1"/>
    <property type="molecule type" value="Genomic_DNA"/>
</dbReference>